<name>A0ABQ2G6Q0_9DEIO</name>
<dbReference type="RefSeq" id="WP_188970399.1">
    <property type="nucleotide sequence ID" value="NZ_BMOL01000005.1"/>
</dbReference>
<evidence type="ECO:0000313" key="1">
    <source>
        <dbReference type="EMBL" id="GGL77370.1"/>
    </source>
</evidence>
<keyword evidence="2" id="KW-1185">Reference proteome</keyword>
<sequence>MDIADKIAKLSDELREESHSTKAIDILKSFAEQQKNTAGVDKILGQFENILQPPVEFEVMLANRLCLESDEFDFLQGDIIRTESAYYIGERVVNSPTFIIGTSACDLVKDRRECITLFRVEPILAPRNDDEEKIIKQLLSNNFKFKSTTSMILPKFPYQDEDVIYNIIELSRPHSITSQNLRLAHRVYSLTSLGWRIFGAVYRFITSRQDPRDEIFRNNLEIIEKIEDSA</sequence>
<dbReference type="EMBL" id="BMOL01000005">
    <property type="protein sequence ID" value="GGL77370.1"/>
    <property type="molecule type" value="Genomic_DNA"/>
</dbReference>
<accession>A0ABQ2G6Q0</accession>
<evidence type="ECO:0000313" key="2">
    <source>
        <dbReference type="Proteomes" id="UP000639973"/>
    </source>
</evidence>
<proteinExistence type="predicted"/>
<reference evidence="2" key="1">
    <citation type="journal article" date="2019" name="Int. J. Syst. Evol. Microbiol.">
        <title>The Global Catalogue of Microorganisms (GCM) 10K type strain sequencing project: providing services to taxonomists for standard genome sequencing and annotation.</title>
        <authorList>
            <consortium name="The Broad Institute Genomics Platform"/>
            <consortium name="The Broad Institute Genome Sequencing Center for Infectious Disease"/>
            <person name="Wu L."/>
            <person name="Ma J."/>
        </authorList>
    </citation>
    <scope>NUCLEOTIDE SEQUENCE [LARGE SCALE GENOMIC DNA]</scope>
    <source>
        <strain evidence="2">JCM 15442</strain>
    </source>
</reference>
<comment type="caution">
    <text evidence="1">The sequence shown here is derived from an EMBL/GenBank/DDBJ whole genome shotgun (WGS) entry which is preliminary data.</text>
</comment>
<protein>
    <submittedName>
        <fullName evidence="1">Uncharacterized protein</fullName>
    </submittedName>
</protein>
<dbReference type="Proteomes" id="UP000639973">
    <property type="component" value="Unassembled WGS sequence"/>
</dbReference>
<organism evidence="1 2">
    <name type="scientific">Deinococcus aerolatus</name>
    <dbReference type="NCBI Taxonomy" id="522487"/>
    <lineage>
        <taxon>Bacteria</taxon>
        <taxon>Thermotogati</taxon>
        <taxon>Deinococcota</taxon>
        <taxon>Deinococci</taxon>
        <taxon>Deinococcales</taxon>
        <taxon>Deinococcaceae</taxon>
        <taxon>Deinococcus</taxon>
    </lineage>
</organism>
<gene>
    <name evidence="1" type="ORF">GCM10010840_14150</name>
</gene>